<keyword evidence="11" id="KW-0282">Flagellum</keyword>
<comment type="function">
    <text evidence="1 10">Controls the rotational direction of flagella during chemotaxis.</text>
</comment>
<evidence type="ECO:0000256" key="5">
    <source>
        <dbReference type="ARBA" id="ARBA00022500"/>
    </source>
</evidence>
<dbReference type="GO" id="GO:0005886">
    <property type="term" value="C:plasma membrane"/>
    <property type="evidence" value="ECO:0007669"/>
    <property type="project" value="UniProtKB-SubCell"/>
</dbReference>
<evidence type="ECO:0000256" key="10">
    <source>
        <dbReference type="RuleBase" id="RU364125"/>
    </source>
</evidence>
<dbReference type="GO" id="GO:0006935">
    <property type="term" value="P:chemotaxis"/>
    <property type="evidence" value="ECO:0007669"/>
    <property type="project" value="UniProtKB-KW"/>
</dbReference>
<evidence type="ECO:0000256" key="4">
    <source>
        <dbReference type="ARBA" id="ARBA00022475"/>
    </source>
</evidence>
<evidence type="ECO:0000256" key="7">
    <source>
        <dbReference type="ARBA" id="ARBA00022779"/>
    </source>
</evidence>
<reference evidence="12" key="1">
    <citation type="submission" date="2016-10" db="EMBL/GenBank/DDBJ databases">
        <authorList>
            <person name="Varghese N."/>
            <person name="Submissions S."/>
        </authorList>
    </citation>
    <scope>NUCLEOTIDE SEQUENCE [LARGE SCALE GENOMIC DNA]</scope>
    <source>
        <strain evidence="12">DSM 19183</strain>
    </source>
</reference>
<keyword evidence="11" id="KW-0966">Cell projection</keyword>
<keyword evidence="4 10" id="KW-1003">Cell membrane</keyword>
<evidence type="ECO:0000313" key="12">
    <source>
        <dbReference type="Proteomes" id="UP000199081"/>
    </source>
</evidence>
<evidence type="ECO:0000256" key="1">
    <source>
        <dbReference type="ARBA" id="ARBA00002254"/>
    </source>
</evidence>
<dbReference type="RefSeq" id="WP_170230995.1">
    <property type="nucleotide sequence ID" value="NZ_BJYC01000009.1"/>
</dbReference>
<dbReference type="GO" id="GO:0071978">
    <property type="term" value="P:bacterial-type flagellum-dependent swarming motility"/>
    <property type="evidence" value="ECO:0007669"/>
    <property type="project" value="TreeGrafter"/>
</dbReference>
<evidence type="ECO:0000256" key="6">
    <source>
        <dbReference type="ARBA" id="ARBA00022692"/>
    </source>
</evidence>
<keyword evidence="8 10" id="KW-1133">Transmembrane helix</keyword>
<sequence length="162" mass="17730">MVQNSEQSKKKKVRKLVIGIVAAVIVLVAGMGIGITVFGNSGEESLMSRFKSSNEAQATEIAIPLDEFLVNVKGETTRSQSIVRMEITVTSMDDEASEIISTDIAKVRDAVIHVVSSQSVSTIMEEKDGEFIVKDQIKDRINQSLGSELIEDVYVTNILIQK</sequence>
<evidence type="ECO:0000256" key="8">
    <source>
        <dbReference type="ARBA" id="ARBA00022989"/>
    </source>
</evidence>
<keyword evidence="9 10" id="KW-0472">Membrane</keyword>
<dbReference type="PANTHER" id="PTHR35091:SF2">
    <property type="entry name" value="FLAGELLAR PROTEIN FLIL"/>
    <property type="match status" value="1"/>
</dbReference>
<keyword evidence="5 10" id="KW-0145">Chemotaxis</keyword>
<proteinExistence type="inferred from homology"/>
<dbReference type="GO" id="GO:0009425">
    <property type="term" value="C:bacterial-type flagellum basal body"/>
    <property type="evidence" value="ECO:0007669"/>
    <property type="project" value="InterPro"/>
</dbReference>
<dbReference type="EMBL" id="FNZU01000008">
    <property type="protein sequence ID" value="SEK89426.1"/>
    <property type="molecule type" value="Genomic_DNA"/>
</dbReference>
<keyword evidence="12" id="KW-1185">Reference proteome</keyword>
<dbReference type="Pfam" id="PF03748">
    <property type="entry name" value="FliL"/>
    <property type="match status" value="1"/>
</dbReference>
<dbReference type="InterPro" id="IPR005503">
    <property type="entry name" value="FliL"/>
</dbReference>
<dbReference type="AlphaFoldDB" id="A0A1H7KSD0"/>
<comment type="subcellular location">
    <subcellularLocation>
        <location evidence="2">Cell membrane</location>
        <topology evidence="2">Single-pass membrane protein</topology>
    </subcellularLocation>
</comment>
<name>A0A1H7KSD0_9LACT</name>
<keyword evidence="7 10" id="KW-0283">Flagellar rotation</keyword>
<dbReference type="Proteomes" id="UP000199081">
    <property type="component" value="Unassembled WGS sequence"/>
</dbReference>
<organism evidence="11 12">
    <name type="scientific">Alkalibacterium pelagium</name>
    <dbReference type="NCBI Taxonomy" id="426702"/>
    <lineage>
        <taxon>Bacteria</taxon>
        <taxon>Bacillati</taxon>
        <taxon>Bacillota</taxon>
        <taxon>Bacilli</taxon>
        <taxon>Lactobacillales</taxon>
        <taxon>Carnobacteriaceae</taxon>
        <taxon>Alkalibacterium</taxon>
    </lineage>
</organism>
<keyword evidence="6 10" id="KW-0812">Transmembrane</keyword>
<dbReference type="STRING" id="426702.SAMN04488099_10822"/>
<dbReference type="PANTHER" id="PTHR35091">
    <property type="entry name" value="FLAGELLAR PROTEIN FLIL"/>
    <property type="match status" value="1"/>
</dbReference>
<comment type="similarity">
    <text evidence="3 10">Belongs to the FliL family.</text>
</comment>
<accession>A0A1H7KSD0</accession>
<evidence type="ECO:0000256" key="2">
    <source>
        <dbReference type="ARBA" id="ARBA00004162"/>
    </source>
</evidence>
<protein>
    <recommendedName>
        <fullName evidence="10">Flagellar protein FliL</fullName>
    </recommendedName>
</protein>
<evidence type="ECO:0000313" key="11">
    <source>
        <dbReference type="EMBL" id="SEK89426.1"/>
    </source>
</evidence>
<evidence type="ECO:0000256" key="3">
    <source>
        <dbReference type="ARBA" id="ARBA00008281"/>
    </source>
</evidence>
<keyword evidence="11" id="KW-0969">Cilium</keyword>
<evidence type="ECO:0000256" key="9">
    <source>
        <dbReference type="ARBA" id="ARBA00023136"/>
    </source>
</evidence>
<gene>
    <name evidence="11" type="ORF">SAMN04488099_10822</name>
</gene>
<feature type="transmembrane region" description="Helical" evidence="10">
    <location>
        <begin position="16"/>
        <end position="39"/>
    </location>
</feature>